<dbReference type="Gene3D" id="3.40.630.40">
    <property type="entry name" value="Zn-dependent exopeptidases"/>
    <property type="match status" value="1"/>
</dbReference>
<dbReference type="OrthoDB" id="9765879at2"/>
<dbReference type="Proteomes" id="UP000322025">
    <property type="component" value="Unassembled WGS sequence"/>
</dbReference>
<feature type="region of interest" description="Disordered" evidence="1">
    <location>
        <begin position="174"/>
        <end position="193"/>
    </location>
</feature>
<dbReference type="GO" id="GO:0009253">
    <property type="term" value="P:peptidoglycan catabolic process"/>
    <property type="evidence" value="ECO:0007669"/>
    <property type="project" value="InterPro"/>
</dbReference>
<evidence type="ECO:0008006" key="6">
    <source>
        <dbReference type="Google" id="ProtNLM"/>
    </source>
</evidence>
<dbReference type="CDD" id="cd02696">
    <property type="entry name" value="MurNAc-LAA"/>
    <property type="match status" value="1"/>
</dbReference>
<dbReference type="PANTHER" id="PTHR30404">
    <property type="entry name" value="N-ACETYLMURAMOYL-L-ALANINE AMIDASE"/>
    <property type="match status" value="1"/>
</dbReference>
<dbReference type="RefSeq" id="WP_150310411.1">
    <property type="nucleotide sequence ID" value="NZ_VMSO01000004.1"/>
</dbReference>
<evidence type="ECO:0000259" key="3">
    <source>
        <dbReference type="SMART" id="SM01095"/>
    </source>
</evidence>
<dbReference type="AlphaFoldDB" id="A0A5M9HZ91"/>
<proteinExistence type="predicted"/>
<dbReference type="SUPFAM" id="SSF53187">
    <property type="entry name" value="Zn-dependent exopeptidases"/>
    <property type="match status" value="1"/>
</dbReference>
<organism evidence="4 5">
    <name type="scientific">Mediterraneibacter catenae</name>
    <dbReference type="NCBI Taxonomy" id="2594882"/>
    <lineage>
        <taxon>Bacteria</taxon>
        <taxon>Bacillati</taxon>
        <taxon>Bacillota</taxon>
        <taxon>Clostridia</taxon>
        <taxon>Lachnospirales</taxon>
        <taxon>Lachnospiraceae</taxon>
        <taxon>Mediterraneibacter</taxon>
    </lineage>
</organism>
<sequence length="302" mass="32550">MAHIFIIAGHGDGDPGASGNGYKEYERVRALAKKIKAYGGDNVTVGDTSRDWYKDNLISSLNISKDWQIVELHMDGASASSARGGHVIINSTYDPDKYDKALAEFISDILPGRASTIVKRSDLANPKRAAAKGYPYRLLECGFITNAQDVKIFNGQMDDIAKGILSIFGIKASGSESASKPDESKSAASTGKKSTDTIAKEVIAGKWGNGDDRKKKLEAAGYNYNTIQNRVNEMLGVKSSGTAKKTLKVGMKAKPKTAVSYDGVKLISSVTKKYYKVIEIKGSRVVLGDSLNTAFNISNLTY</sequence>
<comment type="caution">
    <text evidence="4">The sequence shown here is derived from an EMBL/GenBank/DDBJ whole genome shotgun (WGS) entry which is preliminary data.</text>
</comment>
<keyword evidence="5" id="KW-1185">Reference proteome</keyword>
<evidence type="ECO:0000313" key="5">
    <source>
        <dbReference type="Proteomes" id="UP000322025"/>
    </source>
</evidence>
<dbReference type="EMBL" id="VMSO01000004">
    <property type="protein sequence ID" value="KAA8502017.1"/>
    <property type="molecule type" value="Genomic_DNA"/>
</dbReference>
<dbReference type="InterPro" id="IPR002508">
    <property type="entry name" value="MurNAc-LAA_cat"/>
</dbReference>
<dbReference type="GO" id="GO:0008745">
    <property type="term" value="F:N-acetylmuramoyl-L-alanine amidase activity"/>
    <property type="evidence" value="ECO:0007669"/>
    <property type="project" value="InterPro"/>
</dbReference>
<dbReference type="Pfam" id="PF01520">
    <property type="entry name" value="Amidase_3"/>
    <property type="match status" value="1"/>
</dbReference>
<evidence type="ECO:0000256" key="1">
    <source>
        <dbReference type="SAM" id="MobiDB-lite"/>
    </source>
</evidence>
<feature type="domain" description="MurNAc-LAA" evidence="2">
    <location>
        <begin position="61"/>
        <end position="171"/>
    </location>
</feature>
<dbReference type="Pfam" id="PF08230">
    <property type="entry name" value="CW_7"/>
    <property type="match status" value="1"/>
</dbReference>
<protein>
    <recommendedName>
        <fullName evidence="6">N-acetylmuramoyl-L-alanine amidase</fullName>
    </recommendedName>
</protein>
<name>A0A5M9HZ91_9FIRM</name>
<dbReference type="GO" id="GO:0030288">
    <property type="term" value="C:outer membrane-bounded periplasmic space"/>
    <property type="evidence" value="ECO:0007669"/>
    <property type="project" value="TreeGrafter"/>
</dbReference>
<dbReference type="PANTHER" id="PTHR30404:SF8">
    <property type="entry name" value="AUTOLYSIN PH-RELATED"/>
    <property type="match status" value="1"/>
</dbReference>
<gene>
    <name evidence="4" type="ORF">FNY66_04525</name>
</gene>
<evidence type="ECO:0000313" key="4">
    <source>
        <dbReference type="EMBL" id="KAA8502017.1"/>
    </source>
</evidence>
<reference evidence="4" key="1">
    <citation type="submission" date="2019-07" db="EMBL/GenBank/DDBJ databases">
        <authorList>
            <person name="Wongkuna S."/>
            <person name="Scaria J."/>
        </authorList>
    </citation>
    <scope>NUCLEOTIDE SEQUENCE [LARGE SCALE GENOMIC DNA]</scope>
    <source>
        <strain evidence="4">SW178</strain>
    </source>
</reference>
<dbReference type="InterPro" id="IPR013168">
    <property type="entry name" value="Cpl_7_lyso_C"/>
</dbReference>
<feature type="domain" description="Cpl-7 lysozyme C-terminal" evidence="3">
    <location>
        <begin position="195"/>
        <end position="236"/>
    </location>
</feature>
<accession>A0A5M9HZ91</accession>
<dbReference type="SMART" id="SM00646">
    <property type="entry name" value="Ami_3"/>
    <property type="match status" value="1"/>
</dbReference>
<dbReference type="SMART" id="SM01095">
    <property type="entry name" value="Cpl-7"/>
    <property type="match status" value="1"/>
</dbReference>
<dbReference type="InterPro" id="IPR050695">
    <property type="entry name" value="N-acetylmuramoyl_amidase_3"/>
</dbReference>
<evidence type="ECO:0000259" key="2">
    <source>
        <dbReference type="SMART" id="SM00646"/>
    </source>
</evidence>